<gene>
    <name evidence="4" type="primary">erg26_0</name>
    <name evidence="4" type="ORF">LSUE1_G008556</name>
</gene>
<keyword evidence="5" id="KW-1185">Reference proteome</keyword>
<dbReference type="Proteomes" id="UP000469558">
    <property type="component" value="Unassembled WGS sequence"/>
</dbReference>
<dbReference type="InterPro" id="IPR050177">
    <property type="entry name" value="Lipid_A_modif_metabolic_enz"/>
</dbReference>
<organism evidence="4 5">
    <name type="scientific">Lachnellula suecica</name>
    <dbReference type="NCBI Taxonomy" id="602035"/>
    <lineage>
        <taxon>Eukaryota</taxon>
        <taxon>Fungi</taxon>
        <taxon>Dikarya</taxon>
        <taxon>Ascomycota</taxon>
        <taxon>Pezizomycotina</taxon>
        <taxon>Leotiomycetes</taxon>
        <taxon>Helotiales</taxon>
        <taxon>Lachnaceae</taxon>
        <taxon>Lachnellula</taxon>
    </lineage>
</organism>
<dbReference type="Gene3D" id="3.40.50.720">
    <property type="entry name" value="NAD(P)-binding Rossmann-like Domain"/>
    <property type="match status" value="1"/>
</dbReference>
<comment type="caution">
    <text evidence="4">The sequence shown here is derived from an EMBL/GenBank/DDBJ whole genome shotgun (WGS) entry which is preliminary data.</text>
</comment>
<dbReference type="EMBL" id="QGMK01000731">
    <property type="protein sequence ID" value="TVY78562.1"/>
    <property type="molecule type" value="Genomic_DNA"/>
</dbReference>
<dbReference type="OrthoDB" id="10058185at2759"/>
<sequence>MSSQTTSLGPVLVIGGCGFIGYHIVEHLLLEPDCGPISVMSRNPTSITKLLAEVKPQVLFHTASPSASDPAITPEEHHNTIVNGTKNLLACATASPFVKALVYTSSASVIKNYEHINVDETAPLWKQDSKAIPYMKAKALADAAVREINTPLDKYGHGLLTAALRLPLVYGERDTQYIPAQLTALKAKQNKVQLGNGRNNIQPVYAGNAAIAHILAAKALVESVIKLKDKRVDGEAFLITDGENVPFWEFSRMTWRHAGGNTKMEEVTVVPGWLALALASTLEYTFAILTLGQVRPPLSMSRLFIQFTIYNTTYNIDKARERLGYKPVVDHDGFLKRSVEWELMENPDKWEDLTAVGLYQKY</sequence>
<evidence type="ECO:0000313" key="5">
    <source>
        <dbReference type="Proteomes" id="UP000469558"/>
    </source>
</evidence>
<accession>A0A8T9C3K1</accession>
<evidence type="ECO:0000256" key="1">
    <source>
        <dbReference type="ARBA" id="ARBA00009219"/>
    </source>
</evidence>
<dbReference type="GO" id="GO:0016616">
    <property type="term" value="F:oxidoreductase activity, acting on the CH-OH group of donors, NAD or NADP as acceptor"/>
    <property type="evidence" value="ECO:0007669"/>
    <property type="project" value="InterPro"/>
</dbReference>
<dbReference type="GO" id="GO:0006694">
    <property type="term" value="P:steroid biosynthetic process"/>
    <property type="evidence" value="ECO:0007669"/>
    <property type="project" value="InterPro"/>
</dbReference>
<protein>
    <submittedName>
        <fullName evidence="4">Sterol-4-alpha-carboxylate 3-dehydrogenase</fullName>
    </submittedName>
</protein>
<evidence type="ECO:0000259" key="3">
    <source>
        <dbReference type="Pfam" id="PF01073"/>
    </source>
</evidence>
<evidence type="ECO:0000313" key="4">
    <source>
        <dbReference type="EMBL" id="TVY78562.1"/>
    </source>
</evidence>
<comment type="similarity">
    <text evidence="1">Belongs to the 3-beta-HSD family.</text>
</comment>
<keyword evidence="2" id="KW-0560">Oxidoreductase</keyword>
<dbReference type="SUPFAM" id="SSF51735">
    <property type="entry name" value="NAD(P)-binding Rossmann-fold domains"/>
    <property type="match status" value="1"/>
</dbReference>
<dbReference type="AlphaFoldDB" id="A0A8T9C3K1"/>
<evidence type="ECO:0000256" key="2">
    <source>
        <dbReference type="ARBA" id="ARBA00023002"/>
    </source>
</evidence>
<dbReference type="InterPro" id="IPR002225">
    <property type="entry name" value="3Beta_OHSteriod_DH/Estase"/>
</dbReference>
<dbReference type="PANTHER" id="PTHR43245:SF51">
    <property type="entry name" value="SHORT CHAIN DEHYDROGENASE_REDUCTASE FAMILY 42E, MEMBER 2"/>
    <property type="match status" value="1"/>
</dbReference>
<reference evidence="4 5" key="1">
    <citation type="submission" date="2018-05" db="EMBL/GenBank/DDBJ databases">
        <title>Genome sequencing and assembly of the regulated plant pathogen Lachnellula willkommii and related sister species for the development of diagnostic species identification markers.</title>
        <authorList>
            <person name="Giroux E."/>
            <person name="Bilodeau G."/>
        </authorList>
    </citation>
    <scope>NUCLEOTIDE SEQUENCE [LARGE SCALE GENOMIC DNA]</scope>
    <source>
        <strain evidence="4 5">CBS 268.59</strain>
    </source>
</reference>
<proteinExistence type="inferred from homology"/>
<feature type="domain" description="3-beta hydroxysteroid dehydrogenase/isomerase" evidence="3">
    <location>
        <begin position="57"/>
        <end position="262"/>
    </location>
</feature>
<dbReference type="Pfam" id="PF01073">
    <property type="entry name" value="3Beta_HSD"/>
    <property type="match status" value="1"/>
</dbReference>
<dbReference type="PANTHER" id="PTHR43245">
    <property type="entry name" value="BIFUNCTIONAL POLYMYXIN RESISTANCE PROTEIN ARNA"/>
    <property type="match status" value="1"/>
</dbReference>
<name>A0A8T9C3K1_9HELO</name>
<dbReference type="InterPro" id="IPR036291">
    <property type="entry name" value="NAD(P)-bd_dom_sf"/>
</dbReference>